<dbReference type="EMBL" id="RQTK01000914">
    <property type="protein sequence ID" value="RUS73637.1"/>
    <property type="molecule type" value="Genomic_DNA"/>
</dbReference>
<gene>
    <name evidence="2" type="ORF">EGW08_018592</name>
</gene>
<name>A0A433SWG2_ELYCH</name>
<organism evidence="2 3">
    <name type="scientific">Elysia chlorotica</name>
    <name type="common">Eastern emerald elysia</name>
    <name type="synonym">Sea slug</name>
    <dbReference type="NCBI Taxonomy" id="188477"/>
    <lineage>
        <taxon>Eukaryota</taxon>
        <taxon>Metazoa</taxon>
        <taxon>Spiralia</taxon>
        <taxon>Lophotrochozoa</taxon>
        <taxon>Mollusca</taxon>
        <taxon>Gastropoda</taxon>
        <taxon>Heterobranchia</taxon>
        <taxon>Euthyneura</taxon>
        <taxon>Panpulmonata</taxon>
        <taxon>Sacoglossa</taxon>
        <taxon>Placobranchoidea</taxon>
        <taxon>Plakobranchidae</taxon>
        <taxon>Elysia</taxon>
    </lineage>
</organism>
<feature type="chain" id="PRO_5019418021" description="DUF19 domain-containing protein" evidence="1">
    <location>
        <begin position="17"/>
        <end position="217"/>
    </location>
</feature>
<evidence type="ECO:0000313" key="3">
    <source>
        <dbReference type="Proteomes" id="UP000271974"/>
    </source>
</evidence>
<comment type="caution">
    <text evidence="2">The sequence shown here is derived from an EMBL/GenBank/DDBJ whole genome shotgun (WGS) entry which is preliminary data.</text>
</comment>
<evidence type="ECO:0000256" key="1">
    <source>
        <dbReference type="SAM" id="SignalP"/>
    </source>
</evidence>
<feature type="signal peptide" evidence="1">
    <location>
        <begin position="1"/>
        <end position="16"/>
    </location>
</feature>
<reference evidence="2 3" key="1">
    <citation type="submission" date="2019-01" db="EMBL/GenBank/DDBJ databases">
        <title>A draft genome assembly of the solar-powered sea slug Elysia chlorotica.</title>
        <authorList>
            <person name="Cai H."/>
            <person name="Li Q."/>
            <person name="Fang X."/>
            <person name="Li J."/>
            <person name="Curtis N.E."/>
            <person name="Altenburger A."/>
            <person name="Shibata T."/>
            <person name="Feng M."/>
            <person name="Maeda T."/>
            <person name="Schwartz J.A."/>
            <person name="Shigenobu S."/>
            <person name="Lundholm N."/>
            <person name="Nishiyama T."/>
            <person name="Yang H."/>
            <person name="Hasebe M."/>
            <person name="Li S."/>
            <person name="Pierce S.K."/>
            <person name="Wang J."/>
        </authorList>
    </citation>
    <scope>NUCLEOTIDE SEQUENCE [LARGE SCALE GENOMIC DNA]</scope>
    <source>
        <strain evidence="2">EC2010</strain>
        <tissue evidence="2">Whole organism of an adult</tissue>
    </source>
</reference>
<protein>
    <recommendedName>
        <fullName evidence="4">DUF19 domain-containing protein</fullName>
    </recommendedName>
</protein>
<dbReference type="OrthoDB" id="6201253at2759"/>
<keyword evidence="1" id="KW-0732">Signal</keyword>
<keyword evidence="3" id="KW-1185">Reference proteome</keyword>
<sequence>MLSLVLLALVPCVAMADECPSLKQCEAPIRTTNMFAESDAIVPDLTGVEVLDDVCSKLPALKTCISTKKDLCSSNKEKLKAMIFKDIIDYMCTTEGRKVTLDLDKSPCKDDPMVGAKFETLMTGCLGEFATGLKDKFESKKMPLTNAERCPFIIELDKCVVDDTKKMCGVEMATFVDKIWEIATAEGFKDYDCAVTHEHKRRYLETAMPIIKRSRLF</sequence>
<evidence type="ECO:0008006" key="4">
    <source>
        <dbReference type="Google" id="ProtNLM"/>
    </source>
</evidence>
<proteinExistence type="predicted"/>
<accession>A0A433SWG2</accession>
<dbReference type="AlphaFoldDB" id="A0A433SWG2"/>
<evidence type="ECO:0000313" key="2">
    <source>
        <dbReference type="EMBL" id="RUS73637.1"/>
    </source>
</evidence>
<dbReference type="Proteomes" id="UP000271974">
    <property type="component" value="Unassembled WGS sequence"/>
</dbReference>